<evidence type="ECO:0000313" key="6">
    <source>
        <dbReference type="EMBL" id="PIR03147.1"/>
    </source>
</evidence>
<feature type="transmembrane region" description="Helical" evidence="5">
    <location>
        <begin position="20"/>
        <end position="38"/>
    </location>
</feature>
<organism evidence="6 7">
    <name type="scientific">Candidatus Magasanikbacteria bacterium CG11_big_fil_rev_8_21_14_0_20_43_7</name>
    <dbReference type="NCBI Taxonomy" id="1974654"/>
    <lineage>
        <taxon>Bacteria</taxon>
        <taxon>Candidatus Magasanikiibacteriota</taxon>
    </lineage>
</organism>
<reference evidence="6 7" key="1">
    <citation type="submission" date="2017-09" db="EMBL/GenBank/DDBJ databases">
        <title>Depth-based differentiation of microbial function through sediment-hosted aquifers and enrichment of novel symbionts in the deep terrestrial subsurface.</title>
        <authorList>
            <person name="Probst A.J."/>
            <person name="Ladd B."/>
            <person name="Jarett J.K."/>
            <person name="Geller-Mcgrath D.E."/>
            <person name="Sieber C.M."/>
            <person name="Emerson J.B."/>
            <person name="Anantharaman K."/>
            <person name="Thomas B.C."/>
            <person name="Malmstrom R."/>
            <person name="Stieglmeier M."/>
            <person name="Klingl A."/>
            <person name="Woyke T."/>
            <person name="Ryan C.M."/>
            <person name="Banfield J.F."/>
        </authorList>
    </citation>
    <scope>NUCLEOTIDE SEQUENCE [LARGE SCALE GENOMIC DNA]</scope>
    <source>
        <strain evidence="6">CG11_big_fil_rev_8_21_14_0_20_43_7</strain>
    </source>
</reference>
<dbReference type="AlphaFoldDB" id="A0A2H0N2K2"/>
<gene>
    <name evidence="6" type="ORF">COV60_01845</name>
</gene>
<evidence type="ECO:0000256" key="2">
    <source>
        <dbReference type="ARBA" id="ARBA00022525"/>
    </source>
</evidence>
<dbReference type="Pfam" id="PF18884">
    <property type="entry name" value="TSP3_bac"/>
    <property type="match status" value="2"/>
</dbReference>
<proteinExistence type="predicted"/>
<evidence type="ECO:0000313" key="7">
    <source>
        <dbReference type="Proteomes" id="UP000229782"/>
    </source>
</evidence>
<keyword evidence="4" id="KW-0106">Calcium</keyword>
<dbReference type="PANTHER" id="PTHR37467:SF1">
    <property type="entry name" value="EXPORTED CALCIUM-BINDING GLYCOPROTEIN"/>
    <property type="match status" value="1"/>
</dbReference>
<sequence>MSMAYEPHQQRLTGGQKVGFSFMLIFACLALGLGMLQIRTTIFGPFIDPLTKQAQAVDQAQVLFNETVRLQSIDTDQDGLNDFEEVNFYQTSPYLPDSDSDGLSDKKEIDDGTDPLCPEGKDCGLGVSGAFETTVTDDVDITSPVYDQALSDTGAILGDETGTSTPSLFNIGAMLQDPAQLRAALLASGQIDAQQLSTLTDDQLLDLGQQALRSQASGSVPPPSNLQNASADVTSEQLQALLDKPDELRALLISTGKMTKEQLDQVDDATLISATKELISSSQ</sequence>
<protein>
    <submittedName>
        <fullName evidence="6">Uncharacterized protein</fullName>
    </submittedName>
</protein>
<keyword evidence="3" id="KW-0732">Signal</keyword>
<keyword evidence="5" id="KW-0472">Membrane</keyword>
<name>A0A2H0N2K2_9BACT</name>
<dbReference type="EMBL" id="PCWM01000041">
    <property type="protein sequence ID" value="PIR03147.1"/>
    <property type="molecule type" value="Genomic_DNA"/>
</dbReference>
<dbReference type="Proteomes" id="UP000229782">
    <property type="component" value="Unassembled WGS sequence"/>
</dbReference>
<evidence type="ECO:0000256" key="4">
    <source>
        <dbReference type="ARBA" id="ARBA00022837"/>
    </source>
</evidence>
<accession>A0A2H0N2K2</accession>
<evidence type="ECO:0000256" key="3">
    <source>
        <dbReference type="ARBA" id="ARBA00022729"/>
    </source>
</evidence>
<dbReference type="InterPro" id="IPR059100">
    <property type="entry name" value="TSP3_bac"/>
</dbReference>
<evidence type="ECO:0000256" key="1">
    <source>
        <dbReference type="ARBA" id="ARBA00004613"/>
    </source>
</evidence>
<keyword evidence="5" id="KW-1133">Transmembrane helix</keyword>
<keyword evidence="5" id="KW-0812">Transmembrane</keyword>
<evidence type="ECO:0000256" key="5">
    <source>
        <dbReference type="SAM" id="Phobius"/>
    </source>
</evidence>
<keyword evidence="2" id="KW-0964">Secreted</keyword>
<dbReference type="PANTHER" id="PTHR37467">
    <property type="entry name" value="EXPORTED CALCIUM-BINDING GLYCOPROTEIN-RELATED"/>
    <property type="match status" value="1"/>
</dbReference>
<dbReference type="InterPro" id="IPR053180">
    <property type="entry name" value="Ca-binding_acidic-repeat"/>
</dbReference>
<comment type="caution">
    <text evidence="6">The sequence shown here is derived from an EMBL/GenBank/DDBJ whole genome shotgun (WGS) entry which is preliminary data.</text>
</comment>
<comment type="subcellular location">
    <subcellularLocation>
        <location evidence="1">Secreted</location>
    </subcellularLocation>
</comment>